<dbReference type="EMBL" id="JAFMYU010000007">
    <property type="protein sequence ID" value="MBO0931502.1"/>
    <property type="molecule type" value="Genomic_DNA"/>
</dbReference>
<accession>A0A939G7C6</accession>
<proteinExistence type="predicted"/>
<dbReference type="Proteomes" id="UP000664795">
    <property type="component" value="Unassembled WGS sequence"/>
</dbReference>
<dbReference type="AlphaFoldDB" id="A0A939G7C6"/>
<dbReference type="RefSeq" id="WP_207335471.1">
    <property type="nucleotide sequence ID" value="NZ_JAFMYU010000007.1"/>
</dbReference>
<keyword evidence="3" id="KW-1185">Reference proteome</keyword>
<sequence>MKSTHKTGTGRHPSVRKARVRRNNAGEGFVVVKSGDNTFILSSEAIKVALPISQTSLFVPASDGQTSFPVYSSREIREAGGIDALSEAIGNSRSIKAPLIEISEKEWEEMTHDLSSDN</sequence>
<organism evidence="2 3">
    <name type="scientific">Fibrella aquatilis</name>
    <dbReference type="NCBI Taxonomy" id="2817059"/>
    <lineage>
        <taxon>Bacteria</taxon>
        <taxon>Pseudomonadati</taxon>
        <taxon>Bacteroidota</taxon>
        <taxon>Cytophagia</taxon>
        <taxon>Cytophagales</taxon>
        <taxon>Spirosomataceae</taxon>
        <taxon>Fibrella</taxon>
    </lineage>
</organism>
<name>A0A939G7C6_9BACT</name>
<protein>
    <submittedName>
        <fullName evidence="2">Uncharacterized protein</fullName>
    </submittedName>
</protein>
<evidence type="ECO:0000256" key="1">
    <source>
        <dbReference type="SAM" id="MobiDB-lite"/>
    </source>
</evidence>
<reference evidence="2 3" key="1">
    <citation type="submission" date="2021-03" db="EMBL/GenBank/DDBJ databases">
        <title>Fibrella sp. HMF5036 genome sequencing and assembly.</title>
        <authorList>
            <person name="Kang H."/>
            <person name="Kim H."/>
            <person name="Bae S."/>
            <person name="Joh K."/>
        </authorList>
    </citation>
    <scope>NUCLEOTIDE SEQUENCE [LARGE SCALE GENOMIC DNA]</scope>
    <source>
        <strain evidence="2 3">HMF5036</strain>
    </source>
</reference>
<evidence type="ECO:0000313" key="3">
    <source>
        <dbReference type="Proteomes" id="UP000664795"/>
    </source>
</evidence>
<comment type="caution">
    <text evidence="2">The sequence shown here is derived from an EMBL/GenBank/DDBJ whole genome shotgun (WGS) entry which is preliminary data.</text>
</comment>
<gene>
    <name evidence="2" type="ORF">J2I48_10880</name>
</gene>
<feature type="region of interest" description="Disordered" evidence="1">
    <location>
        <begin position="1"/>
        <end position="21"/>
    </location>
</feature>
<evidence type="ECO:0000313" key="2">
    <source>
        <dbReference type="EMBL" id="MBO0931502.1"/>
    </source>
</evidence>